<dbReference type="Pfam" id="PF11238">
    <property type="entry name" value="DUF3039"/>
    <property type="match status" value="1"/>
</dbReference>
<dbReference type="AlphaFoldDB" id="A0A382HR87"/>
<proteinExistence type="predicted"/>
<reference evidence="1" key="1">
    <citation type="submission" date="2018-05" db="EMBL/GenBank/DDBJ databases">
        <authorList>
            <person name="Lanie J.A."/>
            <person name="Ng W.-L."/>
            <person name="Kazmierczak K.M."/>
            <person name="Andrzejewski T.M."/>
            <person name="Davidsen T.M."/>
            <person name="Wayne K.J."/>
            <person name="Tettelin H."/>
            <person name="Glass J.I."/>
            <person name="Rusch D."/>
            <person name="Podicherti R."/>
            <person name="Tsui H.-C.T."/>
            <person name="Winkler M.E."/>
        </authorList>
    </citation>
    <scope>NUCLEOTIDE SEQUENCE</scope>
</reference>
<gene>
    <name evidence="1" type="ORF">METZ01_LOCUS242409</name>
</gene>
<name>A0A382HR87_9ZZZZ</name>
<organism evidence="1">
    <name type="scientific">marine metagenome</name>
    <dbReference type="NCBI Taxonomy" id="408172"/>
    <lineage>
        <taxon>unclassified sequences</taxon>
        <taxon>metagenomes</taxon>
        <taxon>ecological metagenomes</taxon>
    </lineage>
</organism>
<protein>
    <submittedName>
        <fullName evidence="1">Uncharacterized protein</fullName>
    </submittedName>
</protein>
<dbReference type="EMBL" id="UINC01062695">
    <property type="protein sequence ID" value="SVB89555.1"/>
    <property type="molecule type" value="Genomic_DNA"/>
</dbReference>
<accession>A0A382HR87</accession>
<evidence type="ECO:0000313" key="1">
    <source>
        <dbReference type="EMBL" id="SVB89555.1"/>
    </source>
</evidence>
<dbReference type="InterPro" id="IPR021400">
    <property type="entry name" value="DUF3039"/>
</dbReference>
<sequence length="128" mass="14079">MVRTLNGPAVTGHKYGACMEPHQIGLPAPVSQAITQNLRGSSLSVLETIAPSETVLDPIPEEDDNEWVSHLAQYEKIETGIKTGNPVWTFCGKLVYAHKSRGVPICRACIEARPADYRFDPDFWSKVG</sequence>